<sequence>MADVPCPPYYSAPTIQQTLTFTTGSNVRHYNDWYRCIQGPYCNAPSFLGYNPPGEGDKWNLAWEKLDEGFPCNSNLDTALSTPSGGGVLGDFVLTKRPTQQPTTEGELPSLISGVVWYDANGDGRRNTPNIALTVSDFQTSESERGAGISNMRVTLRQCGDDMLVGVTNTFPRGLSNGVTVLGGDYLETIQADTYQTGGVGGASVDSANNVGEVGYYSFRILPDQTPNSFYVVFESPQGYRLTGGNGYYWEVHEEALNAGVVPMVEKSSSQGRDLQEFDGMVNETVYDTVEGDVFTNDTAISDTLNGKTSSSNSNGGGTGFTIYDPSGNSNEQSTIYPTSIKPNIDGFTDSFDSGERNATLLGPITHSGYFARSRCISIAKGPTQVNQVDAGMAQDSWPLKPFQYASMVVTIQYYLPTRRELQAAISLECRDYQKLKGEGIEVEDIWGCEKPLTAGGPRYDFEELTMEQGDLFVKGMEEFLKERTGQFTVRNVGLTHQEMILLESKRNRSLQYLSNWMQRRRGKSSDLESLEYDRIGNTYNLRGGSQSNGDLSGRDLQANKEIARLDVGFRLRGESDTQSTEDFTEVVTNTILSGQSSLLAILKASIGLPSYFKLAGGVLVRRDLFVPGVKEEEVVQVDEIVEPPPSNNVHLIQTAAPVTRTALVTTEKQLKIKSN</sequence>
<dbReference type="InParanoid" id="B5YML6"/>
<accession>B5YML6</accession>
<dbReference type="OMA" id="PTHEYTH"/>
<dbReference type="AlphaFoldDB" id="B5YML6"/>
<gene>
    <name evidence="1" type="ORF">THAPS_6832</name>
</gene>
<dbReference type="eggNOG" id="ENOG502T5EW">
    <property type="taxonomic scope" value="Eukaryota"/>
</dbReference>
<keyword evidence="2" id="KW-1185">Reference proteome</keyword>
<dbReference type="KEGG" id="tps:THAPS_6832"/>
<dbReference type="EMBL" id="CP001160">
    <property type="protein sequence ID" value="ACI64482.1"/>
    <property type="molecule type" value="Genomic_DNA"/>
</dbReference>
<protein>
    <submittedName>
        <fullName evidence="1">Uncharacterized protein</fullName>
    </submittedName>
</protein>
<reference evidence="1 2" key="1">
    <citation type="journal article" date="2004" name="Science">
        <title>The genome of the diatom Thalassiosira pseudonana: ecology, evolution, and metabolism.</title>
        <authorList>
            <person name="Armbrust E.V."/>
            <person name="Berges J.A."/>
            <person name="Bowler C."/>
            <person name="Green B.R."/>
            <person name="Martinez D."/>
            <person name="Putnam N.H."/>
            <person name="Zhou S."/>
            <person name="Allen A.E."/>
            <person name="Apt K.E."/>
            <person name="Bechner M."/>
            <person name="Brzezinski M.A."/>
            <person name="Chaal B.K."/>
            <person name="Chiovitti A."/>
            <person name="Davis A.K."/>
            <person name="Demarest M.S."/>
            <person name="Detter J.C."/>
            <person name="Glavina T."/>
            <person name="Goodstein D."/>
            <person name="Hadi M.Z."/>
            <person name="Hellsten U."/>
            <person name="Hildebrand M."/>
            <person name="Jenkins B.D."/>
            <person name="Jurka J."/>
            <person name="Kapitonov V.V."/>
            <person name="Kroger N."/>
            <person name="Lau W.W."/>
            <person name="Lane T.W."/>
            <person name="Larimer F.W."/>
            <person name="Lippmeier J.C."/>
            <person name="Lucas S."/>
            <person name="Medina M."/>
            <person name="Montsant A."/>
            <person name="Obornik M."/>
            <person name="Parker M.S."/>
            <person name="Palenik B."/>
            <person name="Pazour G.J."/>
            <person name="Richardson P.M."/>
            <person name="Rynearson T.A."/>
            <person name="Saito M.A."/>
            <person name="Schwartz D.C."/>
            <person name="Thamatrakoln K."/>
            <person name="Valentin K."/>
            <person name="Vardi A."/>
            <person name="Wilkerson F.P."/>
            <person name="Rokhsar D.S."/>
        </authorList>
    </citation>
    <scope>NUCLEOTIDE SEQUENCE [LARGE SCALE GENOMIC DNA]</scope>
    <source>
        <strain evidence="1 2">CCMP1335</strain>
    </source>
</reference>
<evidence type="ECO:0000313" key="1">
    <source>
        <dbReference type="EMBL" id="ACI64482.1"/>
    </source>
</evidence>
<dbReference type="Gene3D" id="2.60.40.10">
    <property type="entry name" value="Immunoglobulins"/>
    <property type="match status" value="1"/>
</dbReference>
<evidence type="ECO:0000313" key="2">
    <source>
        <dbReference type="Proteomes" id="UP000001449"/>
    </source>
</evidence>
<dbReference type="InterPro" id="IPR013783">
    <property type="entry name" value="Ig-like_fold"/>
</dbReference>
<dbReference type="Proteomes" id="UP000001449">
    <property type="component" value="Chromosome 7"/>
</dbReference>
<dbReference type="GeneID" id="7449178"/>
<proteinExistence type="predicted"/>
<dbReference type="RefSeq" id="XP_002295765.1">
    <property type="nucleotide sequence ID" value="XM_002295729.1"/>
</dbReference>
<organism evidence="1 2">
    <name type="scientific">Thalassiosira pseudonana</name>
    <name type="common">Marine diatom</name>
    <name type="synonym">Cyclotella nana</name>
    <dbReference type="NCBI Taxonomy" id="35128"/>
    <lineage>
        <taxon>Eukaryota</taxon>
        <taxon>Sar</taxon>
        <taxon>Stramenopiles</taxon>
        <taxon>Ochrophyta</taxon>
        <taxon>Bacillariophyta</taxon>
        <taxon>Coscinodiscophyceae</taxon>
        <taxon>Thalassiosirophycidae</taxon>
        <taxon>Thalassiosirales</taxon>
        <taxon>Thalassiosiraceae</taxon>
        <taxon>Thalassiosira</taxon>
    </lineage>
</organism>
<dbReference type="HOGENOM" id="CLU_406847_0_0_1"/>
<dbReference type="PaxDb" id="35128-Thaps6832"/>
<name>B5YML6_THAPS</name>
<reference evidence="1 2" key="2">
    <citation type="journal article" date="2008" name="Nature">
        <title>The Phaeodactylum genome reveals the evolutionary history of diatom genomes.</title>
        <authorList>
            <person name="Bowler C."/>
            <person name="Allen A.E."/>
            <person name="Badger J.H."/>
            <person name="Grimwood J."/>
            <person name="Jabbari K."/>
            <person name="Kuo A."/>
            <person name="Maheswari U."/>
            <person name="Martens C."/>
            <person name="Maumus F."/>
            <person name="Otillar R.P."/>
            <person name="Rayko E."/>
            <person name="Salamov A."/>
            <person name="Vandepoele K."/>
            <person name="Beszteri B."/>
            <person name="Gruber A."/>
            <person name="Heijde M."/>
            <person name="Katinka M."/>
            <person name="Mock T."/>
            <person name="Valentin K."/>
            <person name="Verret F."/>
            <person name="Berges J.A."/>
            <person name="Brownlee C."/>
            <person name="Cadoret J.P."/>
            <person name="Chiovitti A."/>
            <person name="Choi C.J."/>
            <person name="Coesel S."/>
            <person name="De Martino A."/>
            <person name="Detter J.C."/>
            <person name="Durkin C."/>
            <person name="Falciatore A."/>
            <person name="Fournet J."/>
            <person name="Haruta M."/>
            <person name="Huysman M.J."/>
            <person name="Jenkins B.D."/>
            <person name="Jiroutova K."/>
            <person name="Jorgensen R.E."/>
            <person name="Joubert Y."/>
            <person name="Kaplan A."/>
            <person name="Kroger N."/>
            <person name="Kroth P.G."/>
            <person name="La Roche J."/>
            <person name="Lindquist E."/>
            <person name="Lommer M."/>
            <person name="Martin-Jezequel V."/>
            <person name="Lopez P.J."/>
            <person name="Lucas S."/>
            <person name="Mangogna M."/>
            <person name="McGinnis K."/>
            <person name="Medlin L.K."/>
            <person name="Montsant A."/>
            <person name="Oudot-Le Secq M.P."/>
            <person name="Napoli C."/>
            <person name="Obornik M."/>
            <person name="Parker M.S."/>
            <person name="Petit J.L."/>
            <person name="Porcel B.M."/>
            <person name="Poulsen N."/>
            <person name="Robison M."/>
            <person name="Rychlewski L."/>
            <person name="Rynearson T.A."/>
            <person name="Schmutz J."/>
            <person name="Shapiro H."/>
            <person name="Siaut M."/>
            <person name="Stanley M."/>
            <person name="Sussman M.R."/>
            <person name="Taylor A.R."/>
            <person name="Vardi A."/>
            <person name="von Dassow P."/>
            <person name="Vyverman W."/>
            <person name="Willis A."/>
            <person name="Wyrwicz L.S."/>
            <person name="Rokhsar D.S."/>
            <person name="Weissenbach J."/>
            <person name="Armbrust E.V."/>
            <person name="Green B.R."/>
            <person name="Van de Peer Y."/>
            <person name="Grigoriev I.V."/>
        </authorList>
    </citation>
    <scope>NUCLEOTIDE SEQUENCE [LARGE SCALE GENOMIC DNA]</scope>
    <source>
        <strain evidence="1 2">CCMP1335</strain>
    </source>
</reference>